<dbReference type="Pfam" id="PF09084">
    <property type="entry name" value="NMT1"/>
    <property type="match status" value="1"/>
</dbReference>
<dbReference type="Proteomes" id="UP000324760">
    <property type="component" value="Chromosome"/>
</dbReference>
<dbReference type="InterPro" id="IPR000160">
    <property type="entry name" value="GGDEF_dom"/>
</dbReference>
<keyword evidence="8" id="KW-1185">Reference proteome</keyword>
<dbReference type="NCBIfam" id="TIGR00254">
    <property type="entry name" value="GGDEF"/>
    <property type="match status" value="1"/>
</dbReference>
<dbReference type="GO" id="GO:0052621">
    <property type="term" value="F:diguanylate cyclase activity"/>
    <property type="evidence" value="ECO:0007669"/>
    <property type="project" value="UniProtKB-EC"/>
</dbReference>
<sequence>MLLVNTLLRFLCVGCLLFSCVIQAHVVEPQQKVNLYLNWHHQFEFAGYYAAKHKGFYSALGLDVEIHELDQNQSIKNQVLAAEGNYGVDYSQIVLAHMQGEPVVMLANILKHSPHMLVVRPDIRSPKDLIGKRIMAVPGELSDAGMATMLRQFSISDEQYSQIPHTFNIDAFASGGVDAMTVYTSNQLYELDQRGVRYNLLNPNNYAGLLYSGNLFTSEREATQHTDRASKFLQATLQGWAYALDHPEEIIRLLAEEYETGKTLPALQFEAAEIRKAILPNVYTLGSINEDRLKQISTIYLDLDFPVSRTLDLSTFVFSAEKVTPPLLLSEEEIAFLESQPTLRVHNESNWPPLNFNLDGVPAGYSIDYMNLVAEKLGLHVEYVSGYEWADFMRMLKDGQIDVMLNIVETESRAKNFLFTPPYLSASSGIYVRSGSASESIKGMGDLRGKRVAVPKGFFIEELLTRHYPDIERVAYRDSVASMEAVAVGDADAIIGRTGVINYLAEKHFISNLALVSIVDDPLFTSQMRIAVNKDNALLRDILAKGIAAVSEDDIVVLRRKWGQPRVNTPIGLTLDERQYLQEKGSIKLCIDPKWMPFEARDATGQHVGMAADYFALFASYLGTSFDVLRVDSWADALAAAKQRECDLVSLLSSTPSRSEYLNFTSPVLTIPYVIATRKETLYIEDISQVMDEKIGIVEGYSIYEKLKKAYPNAQFVPVGTLEEGLLKVESGSLFGVIDSVASIGYGIRELGLPGVAITGRLDLRRELSVGVRNDDPELLGIMQKAVAHLSPNDHQNIRSRWAPVEYIKSVDYTLVLIILAVSSALVLFFIYRHYVLKRYNQQIEKAHEELLRKNLELEEISVTDSLTGVFNRVKINMLLEKELKRVNRYGGTFSLIMMDLDHFKQVNDTFGHPMGDYVLKMTTEVVLSSLRETDTLGRWGGEEFIIICPGIDLLGAKHCAENLRQCMQTTRFGVVEHQLASFGVTAYMEGDSADSILQRVDAALYRAKEQGRNQVASLPY</sequence>
<dbReference type="Gene3D" id="3.30.70.270">
    <property type="match status" value="1"/>
</dbReference>
<dbReference type="AlphaFoldDB" id="A0A5P1R6N0"/>
<proteinExistence type="predicted"/>
<dbReference type="InterPro" id="IPR050469">
    <property type="entry name" value="Diguanylate_Cyclase"/>
</dbReference>
<dbReference type="CDD" id="cd13708">
    <property type="entry name" value="PBP2_BvgS_like_1"/>
    <property type="match status" value="1"/>
</dbReference>
<dbReference type="EC" id="2.7.7.65" evidence="2"/>
<dbReference type="FunFam" id="3.30.70.270:FF:000001">
    <property type="entry name" value="Diguanylate cyclase domain protein"/>
    <property type="match status" value="1"/>
</dbReference>
<dbReference type="SMART" id="SM00062">
    <property type="entry name" value="PBPb"/>
    <property type="match status" value="2"/>
</dbReference>
<dbReference type="RefSeq" id="WP_138986021.1">
    <property type="nucleotide sequence ID" value="NZ_CP043869.1"/>
</dbReference>
<dbReference type="OrthoDB" id="9180959at2"/>
<evidence type="ECO:0000256" key="2">
    <source>
        <dbReference type="ARBA" id="ARBA00012528"/>
    </source>
</evidence>
<dbReference type="Gene3D" id="3.40.190.10">
    <property type="entry name" value="Periplasmic binding protein-like II"/>
    <property type="match status" value="6"/>
</dbReference>
<feature type="signal peptide" evidence="5">
    <location>
        <begin position="1"/>
        <end position="24"/>
    </location>
</feature>
<dbReference type="GO" id="GO:0005886">
    <property type="term" value="C:plasma membrane"/>
    <property type="evidence" value="ECO:0007669"/>
    <property type="project" value="TreeGrafter"/>
</dbReference>
<keyword evidence="4" id="KW-1133">Transmembrane helix</keyword>
<reference evidence="7 8" key="1">
    <citation type="journal article" date="2019" name="Biochem. Eng. J.">
        <title>Metabolic engineering of the marine bacteria Neptunomonas concharum for the production of acetoin and meso-2,3-butanediol from acetate.</title>
        <authorList>
            <person name="Li W."/>
            <person name="Pu N."/>
            <person name="Liu C.-X."/>
            <person name="Yuan Q.-P."/>
            <person name="Li Z.-J."/>
        </authorList>
    </citation>
    <scope>NUCLEOTIDE SEQUENCE [LARGE SCALE GENOMIC DNA]</scope>
    <source>
        <strain evidence="7 8">JCM17730</strain>
    </source>
</reference>
<keyword evidence="4" id="KW-0812">Transmembrane</keyword>
<keyword evidence="4" id="KW-0472">Membrane</keyword>
<dbReference type="EMBL" id="CP043869">
    <property type="protein sequence ID" value="QEQ95318.1"/>
    <property type="molecule type" value="Genomic_DNA"/>
</dbReference>
<dbReference type="SUPFAM" id="SSF55073">
    <property type="entry name" value="Nucleotide cyclase"/>
    <property type="match status" value="1"/>
</dbReference>
<dbReference type="SMART" id="SM00267">
    <property type="entry name" value="GGDEF"/>
    <property type="match status" value="1"/>
</dbReference>
<accession>A0A5P1R6N0</accession>
<feature type="domain" description="GGDEF" evidence="6">
    <location>
        <begin position="892"/>
        <end position="1021"/>
    </location>
</feature>
<dbReference type="PANTHER" id="PTHR45138">
    <property type="entry name" value="REGULATORY COMPONENTS OF SENSORY TRANSDUCTION SYSTEM"/>
    <property type="match status" value="1"/>
</dbReference>
<evidence type="ECO:0000256" key="4">
    <source>
        <dbReference type="SAM" id="Phobius"/>
    </source>
</evidence>
<keyword evidence="5" id="KW-0732">Signal</keyword>
<dbReference type="InterPro" id="IPR001638">
    <property type="entry name" value="Solute-binding_3/MltF_N"/>
</dbReference>
<protein>
    <recommendedName>
        <fullName evidence="2">diguanylate cyclase</fullName>
        <ecNumber evidence="2">2.7.7.65</ecNumber>
    </recommendedName>
</protein>
<organism evidence="7 8">
    <name type="scientific">Neptunomonas concharum</name>
    <dbReference type="NCBI Taxonomy" id="1031538"/>
    <lineage>
        <taxon>Bacteria</taxon>
        <taxon>Pseudomonadati</taxon>
        <taxon>Pseudomonadota</taxon>
        <taxon>Gammaproteobacteria</taxon>
        <taxon>Oceanospirillales</taxon>
        <taxon>Oceanospirillaceae</taxon>
        <taxon>Neptunomonas</taxon>
    </lineage>
</organism>
<dbReference type="PANTHER" id="PTHR45138:SF9">
    <property type="entry name" value="DIGUANYLATE CYCLASE DGCM-RELATED"/>
    <property type="match status" value="1"/>
</dbReference>
<dbReference type="CDD" id="cd01007">
    <property type="entry name" value="PBP2_BvgS_HisK_like"/>
    <property type="match status" value="1"/>
</dbReference>
<evidence type="ECO:0000313" key="8">
    <source>
        <dbReference type="Proteomes" id="UP000324760"/>
    </source>
</evidence>
<evidence type="ECO:0000313" key="7">
    <source>
        <dbReference type="EMBL" id="QEQ95318.1"/>
    </source>
</evidence>
<feature type="transmembrane region" description="Helical" evidence="4">
    <location>
        <begin position="813"/>
        <end position="832"/>
    </location>
</feature>
<dbReference type="GO" id="GO:1902201">
    <property type="term" value="P:negative regulation of bacterial-type flagellum-dependent cell motility"/>
    <property type="evidence" value="ECO:0007669"/>
    <property type="project" value="TreeGrafter"/>
</dbReference>
<evidence type="ECO:0000259" key="6">
    <source>
        <dbReference type="PROSITE" id="PS50887"/>
    </source>
</evidence>
<feature type="chain" id="PRO_5024811460" description="diguanylate cyclase" evidence="5">
    <location>
        <begin position="25"/>
        <end position="1021"/>
    </location>
</feature>
<comment type="catalytic activity">
    <reaction evidence="3">
        <text>2 GTP = 3',3'-c-di-GMP + 2 diphosphate</text>
        <dbReference type="Rhea" id="RHEA:24898"/>
        <dbReference type="ChEBI" id="CHEBI:33019"/>
        <dbReference type="ChEBI" id="CHEBI:37565"/>
        <dbReference type="ChEBI" id="CHEBI:58805"/>
        <dbReference type="EC" id="2.7.7.65"/>
    </reaction>
</comment>
<name>A0A5P1R6N0_9GAMM</name>
<dbReference type="Pfam" id="PF00990">
    <property type="entry name" value="GGDEF"/>
    <property type="match status" value="1"/>
</dbReference>
<dbReference type="SUPFAM" id="SSF53850">
    <property type="entry name" value="Periplasmic binding protein-like II"/>
    <property type="match status" value="3"/>
</dbReference>
<dbReference type="InterPro" id="IPR043128">
    <property type="entry name" value="Rev_trsase/Diguanyl_cyclase"/>
</dbReference>
<dbReference type="InterPro" id="IPR015168">
    <property type="entry name" value="SsuA/THI5"/>
</dbReference>
<dbReference type="KEGG" id="ncu:F0U83_00605"/>
<dbReference type="Pfam" id="PF00497">
    <property type="entry name" value="SBP_bac_3"/>
    <property type="match status" value="2"/>
</dbReference>
<evidence type="ECO:0000256" key="3">
    <source>
        <dbReference type="ARBA" id="ARBA00034247"/>
    </source>
</evidence>
<dbReference type="CDD" id="cd01949">
    <property type="entry name" value="GGDEF"/>
    <property type="match status" value="1"/>
</dbReference>
<dbReference type="GO" id="GO:0043709">
    <property type="term" value="P:cell adhesion involved in single-species biofilm formation"/>
    <property type="evidence" value="ECO:0007669"/>
    <property type="project" value="TreeGrafter"/>
</dbReference>
<evidence type="ECO:0000256" key="1">
    <source>
        <dbReference type="ARBA" id="ARBA00001946"/>
    </source>
</evidence>
<dbReference type="InterPro" id="IPR029787">
    <property type="entry name" value="Nucleotide_cyclase"/>
</dbReference>
<comment type="cofactor">
    <cofactor evidence="1">
        <name>Mg(2+)</name>
        <dbReference type="ChEBI" id="CHEBI:18420"/>
    </cofactor>
</comment>
<dbReference type="PROSITE" id="PS50887">
    <property type="entry name" value="GGDEF"/>
    <property type="match status" value="1"/>
</dbReference>
<evidence type="ECO:0000256" key="5">
    <source>
        <dbReference type="SAM" id="SignalP"/>
    </source>
</evidence>
<gene>
    <name evidence="7" type="ORF">F0U83_00605</name>
</gene>